<keyword evidence="2" id="KW-1133">Transmembrane helix</keyword>
<name>A0A182U170_9DIPT</name>
<dbReference type="AlphaFoldDB" id="A0A182U170"/>
<evidence type="ECO:0000256" key="1">
    <source>
        <dbReference type="SAM" id="MobiDB-lite"/>
    </source>
</evidence>
<feature type="region of interest" description="Disordered" evidence="1">
    <location>
        <begin position="50"/>
        <end position="81"/>
    </location>
</feature>
<accession>A0A182U170</accession>
<keyword evidence="2" id="KW-0472">Membrane</keyword>
<dbReference type="EnsemblMetazoa" id="AMEC012038-RA">
    <property type="protein sequence ID" value="AMEC012038-PA"/>
    <property type="gene ID" value="AMEC012038"/>
</dbReference>
<evidence type="ECO:0000256" key="2">
    <source>
        <dbReference type="SAM" id="Phobius"/>
    </source>
</evidence>
<protein>
    <submittedName>
        <fullName evidence="3">Uncharacterized protein</fullName>
    </submittedName>
</protein>
<feature type="transmembrane region" description="Helical" evidence="2">
    <location>
        <begin position="98"/>
        <end position="121"/>
    </location>
</feature>
<proteinExistence type="predicted"/>
<feature type="compositionally biased region" description="Low complexity" evidence="1">
    <location>
        <begin position="54"/>
        <end position="64"/>
    </location>
</feature>
<keyword evidence="4" id="KW-1185">Reference proteome</keyword>
<reference evidence="4" key="1">
    <citation type="submission" date="2014-01" db="EMBL/GenBank/DDBJ databases">
        <title>The Genome Sequence of Anopheles melas CM1001059_A (V2).</title>
        <authorList>
            <consortium name="The Broad Institute Genomics Platform"/>
            <person name="Neafsey D.E."/>
            <person name="Besansky N."/>
            <person name="Howell P."/>
            <person name="Walton C."/>
            <person name="Young S.K."/>
            <person name="Zeng Q."/>
            <person name="Gargeya S."/>
            <person name="Fitzgerald M."/>
            <person name="Haas B."/>
            <person name="Abouelleil A."/>
            <person name="Allen A.W."/>
            <person name="Alvarado L."/>
            <person name="Arachchi H.M."/>
            <person name="Berlin A.M."/>
            <person name="Chapman S.B."/>
            <person name="Gainer-Dewar J."/>
            <person name="Goldberg J."/>
            <person name="Griggs A."/>
            <person name="Gujja S."/>
            <person name="Hansen M."/>
            <person name="Howarth C."/>
            <person name="Imamovic A."/>
            <person name="Ireland A."/>
            <person name="Larimer J."/>
            <person name="McCowan C."/>
            <person name="Murphy C."/>
            <person name="Pearson M."/>
            <person name="Poon T.W."/>
            <person name="Priest M."/>
            <person name="Roberts A."/>
            <person name="Saif S."/>
            <person name="Shea T."/>
            <person name="Sisk P."/>
            <person name="Sykes S."/>
            <person name="Wortman J."/>
            <person name="Nusbaum C."/>
            <person name="Birren B."/>
        </authorList>
    </citation>
    <scope>NUCLEOTIDE SEQUENCE [LARGE SCALE GENOMIC DNA]</scope>
    <source>
        <strain evidence="4">CM1001059</strain>
    </source>
</reference>
<evidence type="ECO:0000313" key="3">
    <source>
        <dbReference type="EnsemblMetazoa" id="AMEC012038-PA"/>
    </source>
</evidence>
<dbReference type="VEuPathDB" id="VectorBase:AMEC012038"/>
<keyword evidence="2" id="KW-0812">Transmembrane</keyword>
<dbReference type="Proteomes" id="UP000075902">
    <property type="component" value="Unassembled WGS sequence"/>
</dbReference>
<evidence type="ECO:0000313" key="4">
    <source>
        <dbReference type="Proteomes" id="UP000075902"/>
    </source>
</evidence>
<organism evidence="3 4">
    <name type="scientific">Anopheles melas</name>
    <dbReference type="NCBI Taxonomy" id="34690"/>
    <lineage>
        <taxon>Eukaryota</taxon>
        <taxon>Metazoa</taxon>
        <taxon>Ecdysozoa</taxon>
        <taxon>Arthropoda</taxon>
        <taxon>Hexapoda</taxon>
        <taxon>Insecta</taxon>
        <taxon>Pterygota</taxon>
        <taxon>Neoptera</taxon>
        <taxon>Endopterygota</taxon>
        <taxon>Diptera</taxon>
        <taxon>Nematocera</taxon>
        <taxon>Culicoidea</taxon>
        <taxon>Culicidae</taxon>
        <taxon>Anophelinae</taxon>
        <taxon>Anopheles</taxon>
    </lineage>
</organism>
<sequence>MLRRVYLAASSAAAYSGVSTELHSSPCSCLSFMLSSCRSCWIWSKMLSAGGTGATSAAPASSPRDSSDGDRPSSSSSFDDCSWRTRSWALSLGRVTTAAAIAALGCILVAIAIGFLAGSLLG</sequence>
<reference evidence="3" key="2">
    <citation type="submission" date="2020-05" db="UniProtKB">
        <authorList>
            <consortium name="EnsemblMetazoa"/>
        </authorList>
    </citation>
    <scope>IDENTIFICATION</scope>
    <source>
        <strain evidence="3">CM1001059</strain>
    </source>
</reference>